<evidence type="ECO:0000313" key="2">
    <source>
        <dbReference type="EMBL" id="RFC01143.1"/>
    </source>
</evidence>
<feature type="chain" id="PRO_5017540916" evidence="1">
    <location>
        <begin position="28"/>
        <end position="123"/>
    </location>
</feature>
<comment type="caution">
    <text evidence="2">The sequence shown here is derived from an EMBL/GenBank/DDBJ whole genome shotgun (WGS) entry which is preliminary data.</text>
</comment>
<reference evidence="2 3" key="1">
    <citation type="submission" date="2017-03" db="EMBL/GenBank/DDBJ databases">
        <title>Genome analysis of Rhizobial strains effectives or ineffectives for nitrogen fixation isolated from bean seeds.</title>
        <authorList>
            <person name="Peralta H."/>
            <person name="Aguilar-Vera A."/>
            <person name="Mora Y."/>
            <person name="Vargas-Lagunas C."/>
            <person name="Girard L."/>
            <person name="Mora J."/>
        </authorList>
    </citation>
    <scope>NUCLEOTIDE SEQUENCE [LARGE SCALE GENOMIC DNA]</scope>
    <source>
        <strain evidence="2 3">CCGM5</strain>
    </source>
</reference>
<proteinExistence type="predicted"/>
<name>A0A3E1C063_RHILT</name>
<dbReference type="RefSeq" id="WP_116272163.1">
    <property type="nucleotide sequence ID" value="NZ_KZ859521.1"/>
</dbReference>
<organism evidence="2 3">
    <name type="scientific">Rhizobium leguminosarum bv. trifolii</name>
    <dbReference type="NCBI Taxonomy" id="386"/>
    <lineage>
        <taxon>Bacteria</taxon>
        <taxon>Pseudomonadati</taxon>
        <taxon>Pseudomonadota</taxon>
        <taxon>Alphaproteobacteria</taxon>
        <taxon>Hyphomicrobiales</taxon>
        <taxon>Rhizobiaceae</taxon>
        <taxon>Rhizobium/Agrobacterium group</taxon>
        <taxon>Rhizobium</taxon>
    </lineage>
</organism>
<gene>
    <name evidence="2" type="ORF">B5K10_02155</name>
</gene>
<accession>A0A3E1C063</accession>
<dbReference type="AlphaFoldDB" id="A0A3E1C063"/>
<keyword evidence="1" id="KW-0732">Signal</keyword>
<evidence type="ECO:0000256" key="1">
    <source>
        <dbReference type="SAM" id="SignalP"/>
    </source>
</evidence>
<protein>
    <submittedName>
        <fullName evidence="2">Cell surface protein</fullName>
    </submittedName>
</protein>
<evidence type="ECO:0000313" key="3">
    <source>
        <dbReference type="Proteomes" id="UP000256748"/>
    </source>
</evidence>
<dbReference type="EMBL" id="NAOO01000001">
    <property type="protein sequence ID" value="RFC01143.1"/>
    <property type="molecule type" value="Genomic_DNA"/>
</dbReference>
<feature type="signal peptide" evidence="1">
    <location>
        <begin position="1"/>
        <end position="27"/>
    </location>
</feature>
<sequence length="123" mass="13158">MKMLRLIPSTTVLSAILALASIAPAQAAPIQAVRPPDVQSVKMVQYKPHAGSWHGYQGFRTERPGTRRHSDGYWYPLAAFGVEAGTTGSIVRQPVNRSAAPEMCNPTFSGSIGPGSMPCDNGY</sequence>
<dbReference type="Proteomes" id="UP000256748">
    <property type="component" value="Unassembled WGS sequence"/>
</dbReference>